<keyword evidence="1" id="KW-0812">Transmembrane</keyword>
<feature type="transmembrane region" description="Helical" evidence="1">
    <location>
        <begin position="45"/>
        <end position="66"/>
    </location>
</feature>
<feature type="transmembrane region" description="Helical" evidence="1">
    <location>
        <begin position="72"/>
        <end position="93"/>
    </location>
</feature>
<feature type="transmembrane region" description="Helical" evidence="1">
    <location>
        <begin position="221"/>
        <end position="241"/>
    </location>
</feature>
<organism evidence="2">
    <name type="scientific">uncultured spirochete</name>
    <dbReference type="NCBI Taxonomy" id="156406"/>
    <lineage>
        <taxon>Bacteria</taxon>
        <taxon>Pseudomonadati</taxon>
        <taxon>Spirochaetota</taxon>
        <taxon>Spirochaetia</taxon>
        <taxon>Spirochaetales</taxon>
        <taxon>environmental samples</taxon>
    </lineage>
</organism>
<reference evidence="2" key="1">
    <citation type="submission" date="2017-02" db="EMBL/GenBank/DDBJ databases">
        <authorList>
            <person name="Regsiter A."/>
            <person name="William W."/>
        </authorList>
    </citation>
    <scope>NUCLEOTIDE SEQUENCE</scope>
    <source>
        <strain evidence="2">BdmA 4</strain>
    </source>
</reference>
<dbReference type="EMBL" id="FWDO01000005">
    <property type="protein sequence ID" value="SLM19269.1"/>
    <property type="molecule type" value="Genomic_DNA"/>
</dbReference>
<accession>A0A3P3XT52</accession>
<gene>
    <name evidence="2" type="ORF">SPIRO4BDMA_50784</name>
</gene>
<feature type="transmembrane region" description="Helical" evidence="1">
    <location>
        <begin position="157"/>
        <end position="175"/>
    </location>
</feature>
<feature type="transmembrane region" description="Helical" evidence="1">
    <location>
        <begin position="6"/>
        <end position="24"/>
    </location>
</feature>
<evidence type="ECO:0000313" key="2">
    <source>
        <dbReference type="EMBL" id="SLM19269.1"/>
    </source>
</evidence>
<feature type="transmembrane region" description="Helical" evidence="1">
    <location>
        <begin position="130"/>
        <end position="148"/>
    </location>
</feature>
<keyword evidence="1" id="KW-0472">Membrane</keyword>
<feature type="transmembrane region" description="Helical" evidence="1">
    <location>
        <begin position="187"/>
        <end position="209"/>
    </location>
</feature>
<dbReference type="AlphaFoldDB" id="A0A3P3XT52"/>
<evidence type="ECO:0008006" key="3">
    <source>
        <dbReference type="Google" id="ProtNLM"/>
    </source>
</evidence>
<dbReference type="SUPFAM" id="SSF103481">
    <property type="entry name" value="Multidrug resistance efflux transporter EmrE"/>
    <property type="match status" value="1"/>
</dbReference>
<evidence type="ECO:0000256" key="1">
    <source>
        <dbReference type="SAM" id="Phobius"/>
    </source>
</evidence>
<proteinExistence type="predicted"/>
<dbReference type="InterPro" id="IPR037185">
    <property type="entry name" value="EmrE-like"/>
</dbReference>
<name>A0A3P3XT52_9SPIR</name>
<dbReference type="Gene3D" id="1.10.3730.20">
    <property type="match status" value="1"/>
</dbReference>
<feature type="transmembrane region" description="Helical" evidence="1">
    <location>
        <begin position="102"/>
        <end position="118"/>
    </location>
</feature>
<protein>
    <recommendedName>
        <fullName evidence="3">EamA domain-containing protein</fullName>
    </recommendedName>
</protein>
<keyword evidence="1" id="KW-1133">Transmembrane helix</keyword>
<feature type="transmembrane region" description="Helical" evidence="1">
    <location>
        <begin position="247"/>
        <end position="265"/>
    </location>
</feature>
<sequence length="266" mass="29219">MTIVAAYFTALFGNFLLSLGFSLQKKHISWLSAKRRGEKVRRGEIIGWTSGFILMNMQPVFNYLALGKLAPNIVAAISGSNIIFTILLSYFMLGEQIPVGKIPWIVLMTASLAYAGFVGQESSQHFKADAFWIAFLIPACFAMLMLLASRRMRPKQVGIFLGSAAGALGGFQLLALEALRITHGADFLSWILSPYLYVYIFCGIASFFIKQVAFGRGKMTAVAPSFYGLLVLYPSIATYFVSEVPLHVPQLFAFVGISLSIVLISL</sequence>